<reference evidence="1" key="2">
    <citation type="journal article" date="2015" name="Fish Shellfish Immunol.">
        <title>Early steps in the European eel (Anguilla anguilla)-Vibrio vulnificus interaction in the gills: Role of the RtxA13 toxin.</title>
        <authorList>
            <person name="Callol A."/>
            <person name="Pajuelo D."/>
            <person name="Ebbesson L."/>
            <person name="Teles M."/>
            <person name="MacKenzie S."/>
            <person name="Amaro C."/>
        </authorList>
    </citation>
    <scope>NUCLEOTIDE SEQUENCE</scope>
</reference>
<protein>
    <submittedName>
        <fullName evidence="1">Uncharacterized protein</fullName>
    </submittedName>
</protein>
<dbReference type="EMBL" id="GBXM01049532">
    <property type="protein sequence ID" value="JAH59045.1"/>
    <property type="molecule type" value="Transcribed_RNA"/>
</dbReference>
<sequence length="31" mass="3550">MKDILATPKLYVSQGLVNTNSINCIVFIYKY</sequence>
<proteinExistence type="predicted"/>
<name>A0A0E9U1H6_ANGAN</name>
<dbReference type="AlphaFoldDB" id="A0A0E9U1H6"/>
<organism evidence="1">
    <name type="scientific">Anguilla anguilla</name>
    <name type="common">European freshwater eel</name>
    <name type="synonym">Muraena anguilla</name>
    <dbReference type="NCBI Taxonomy" id="7936"/>
    <lineage>
        <taxon>Eukaryota</taxon>
        <taxon>Metazoa</taxon>
        <taxon>Chordata</taxon>
        <taxon>Craniata</taxon>
        <taxon>Vertebrata</taxon>
        <taxon>Euteleostomi</taxon>
        <taxon>Actinopterygii</taxon>
        <taxon>Neopterygii</taxon>
        <taxon>Teleostei</taxon>
        <taxon>Anguilliformes</taxon>
        <taxon>Anguillidae</taxon>
        <taxon>Anguilla</taxon>
    </lineage>
</organism>
<reference evidence="1" key="1">
    <citation type="submission" date="2014-11" db="EMBL/GenBank/DDBJ databases">
        <authorList>
            <person name="Amaro Gonzalez C."/>
        </authorList>
    </citation>
    <scope>NUCLEOTIDE SEQUENCE</scope>
</reference>
<accession>A0A0E9U1H6</accession>
<evidence type="ECO:0000313" key="1">
    <source>
        <dbReference type="EMBL" id="JAH59045.1"/>
    </source>
</evidence>